<keyword evidence="5" id="KW-1003">Cell membrane</keyword>
<dbReference type="SMART" id="SM00388">
    <property type="entry name" value="HisKA"/>
    <property type="match status" value="1"/>
</dbReference>
<keyword evidence="11" id="KW-0067">ATP-binding</keyword>
<evidence type="ECO:0000256" key="3">
    <source>
        <dbReference type="ARBA" id="ARBA00012438"/>
    </source>
</evidence>
<feature type="domain" description="Histidine kinase" evidence="16">
    <location>
        <begin position="509"/>
        <end position="721"/>
    </location>
</feature>
<dbReference type="CDD" id="cd06225">
    <property type="entry name" value="HAMP"/>
    <property type="match status" value="1"/>
</dbReference>
<dbReference type="Gene3D" id="1.10.287.130">
    <property type="match status" value="1"/>
</dbReference>
<comment type="subcellular location">
    <subcellularLocation>
        <location evidence="2">Cell membrane</location>
        <topology evidence="2">Multi-pass membrane protein</topology>
    </subcellularLocation>
</comment>
<evidence type="ECO:0000313" key="19">
    <source>
        <dbReference type="Proteomes" id="UP000033358"/>
    </source>
</evidence>
<sequence>MIRYLQNYFNNHKIKKHLLSILAICAGISTIATYGYITSTTRNFEANHRFMMVLIIIDLILFLALIIAISRKLITIYGSKTGGVLQKRIVMMFSLGTAIPVIIVAVFSFILFNYGIQSWFNQKVSIAIEESVVVAEAYLKEHKENIKADALSMANDLNNEAYGLVNDPIYFSQFIEAQVNARSLSEAIIFRSDDRKILAKSRLSFSLLFSLDKITDADFENVNKNQAVILADDKNDRVRALVKLKSLSGIFSSDMYLLVGRLIDSNVLAHTEASQGAANEYNRLKSEIAQLQIQFSFIFLIAAMLLLVASIARGIVFATEITDPIRALLKATDRIRSGDFDFRVQERSKKDEVSVLGRAFNLMTEQIAKQRNELIEAANEIDVKRHFNEMVIAGVSAGIIAVDTDKKISVINKSACNMLVVQAFEVVETDIESVIPEFESLFDLSELTPDVPVQSEINIMRQGRKIALLVRIVAEKFNNHLQGYIITFDDITELLVAQRTAAWSDVARRIAHEVRNPLTPIRLASERLIKKYSHEVSDQETFTRYIDTIIRHVSNIGSIIDEFVNFARIPSPVFARCDLVNLVSNAVFARQITGNVIKYKLDTPDDEILVTIDEGQIDRILINLLKNAEESIEQNSNSKDGLIKVDVVIEGKFVNIIIEDNGAGFDSQIINRLTEPYITTKPKGSGLGLAIVKKIMDDHGGLISFTNNEGIGATVKLSLPI</sequence>
<evidence type="ECO:0000256" key="11">
    <source>
        <dbReference type="ARBA" id="ARBA00022840"/>
    </source>
</evidence>
<dbReference type="InterPro" id="IPR050351">
    <property type="entry name" value="BphY/WalK/GraS-like"/>
</dbReference>
<evidence type="ECO:0000256" key="5">
    <source>
        <dbReference type="ARBA" id="ARBA00022475"/>
    </source>
</evidence>
<dbReference type="SUPFAM" id="SSF47384">
    <property type="entry name" value="Homodimeric domain of signal transducing histidine kinase"/>
    <property type="match status" value="1"/>
</dbReference>
<dbReference type="EC" id="2.7.13.3" evidence="3"/>
<feature type="transmembrane region" description="Helical" evidence="15">
    <location>
        <begin position="18"/>
        <end position="37"/>
    </location>
</feature>
<dbReference type="Pfam" id="PF00512">
    <property type="entry name" value="HisKA"/>
    <property type="match status" value="1"/>
</dbReference>
<evidence type="ECO:0000256" key="6">
    <source>
        <dbReference type="ARBA" id="ARBA00022553"/>
    </source>
</evidence>
<dbReference type="InterPro" id="IPR003594">
    <property type="entry name" value="HATPase_dom"/>
</dbReference>
<dbReference type="CDD" id="cd00130">
    <property type="entry name" value="PAS"/>
    <property type="match status" value="1"/>
</dbReference>
<dbReference type="InterPro" id="IPR000014">
    <property type="entry name" value="PAS"/>
</dbReference>
<dbReference type="SUPFAM" id="SSF55785">
    <property type="entry name" value="PYP-like sensor domain (PAS domain)"/>
    <property type="match status" value="1"/>
</dbReference>
<dbReference type="SUPFAM" id="SSF55874">
    <property type="entry name" value="ATPase domain of HSP90 chaperone/DNA topoisomerase II/histidine kinase"/>
    <property type="match status" value="1"/>
</dbReference>
<dbReference type="SUPFAM" id="SSF158472">
    <property type="entry name" value="HAMP domain-like"/>
    <property type="match status" value="1"/>
</dbReference>
<keyword evidence="8 15" id="KW-0812">Transmembrane</keyword>
<dbReference type="Proteomes" id="UP000033358">
    <property type="component" value="Unassembled WGS sequence"/>
</dbReference>
<dbReference type="InterPro" id="IPR017232">
    <property type="entry name" value="NtrY"/>
</dbReference>
<reference evidence="18 19" key="1">
    <citation type="submission" date="2015-02" db="EMBL/GenBank/DDBJ databases">
        <title>Single cell genomics of a rare environmental alphaproteobacterium provides unique insights into Rickettsiaceae evolution.</title>
        <authorList>
            <person name="Martijn J."/>
            <person name="Schulz F."/>
            <person name="Zaremba-Niedzwiedzka K."/>
            <person name="Viklund J."/>
            <person name="Stepanauskas R."/>
            <person name="Andersson S.G.E."/>
            <person name="Horn M."/>
            <person name="Guy L."/>
            <person name="Ettema T.J.G."/>
        </authorList>
    </citation>
    <scope>NUCLEOTIDE SEQUENCE [LARGE SCALE GENOMIC DNA]</scope>
    <source>
        <strain evidence="18 19">SCGC AAA041-L04</strain>
    </source>
</reference>
<keyword evidence="9" id="KW-0547">Nucleotide-binding</keyword>
<dbReference type="PROSITE" id="PS50885">
    <property type="entry name" value="HAMP"/>
    <property type="match status" value="1"/>
</dbReference>
<keyword evidence="6" id="KW-0597">Phosphoprotein</keyword>
<feature type="transmembrane region" description="Helical" evidence="15">
    <location>
        <begin position="49"/>
        <end position="69"/>
    </location>
</feature>
<dbReference type="PRINTS" id="PR00344">
    <property type="entry name" value="BCTRLSENSOR"/>
</dbReference>
<dbReference type="Pfam" id="PF02518">
    <property type="entry name" value="HATPase_c"/>
    <property type="match status" value="1"/>
</dbReference>
<keyword evidence="10" id="KW-0418">Kinase</keyword>
<dbReference type="InterPro" id="IPR004358">
    <property type="entry name" value="Sig_transdc_His_kin-like_C"/>
</dbReference>
<evidence type="ECO:0000256" key="12">
    <source>
        <dbReference type="ARBA" id="ARBA00022989"/>
    </source>
</evidence>
<organism evidence="18 19">
    <name type="scientific">Candidatus Arcanibacter lacustris</name>
    <dbReference type="NCBI Taxonomy" id="1607817"/>
    <lineage>
        <taxon>Bacteria</taxon>
        <taxon>Pseudomonadati</taxon>
        <taxon>Pseudomonadota</taxon>
        <taxon>Alphaproteobacteria</taxon>
        <taxon>Rickettsiales</taxon>
        <taxon>Candidatus Arcanibacter</taxon>
    </lineage>
</organism>
<dbReference type="InterPro" id="IPR035965">
    <property type="entry name" value="PAS-like_dom_sf"/>
</dbReference>
<feature type="transmembrane region" description="Helical" evidence="15">
    <location>
        <begin position="295"/>
        <end position="316"/>
    </location>
</feature>
<keyword evidence="7 18" id="KW-0808">Transferase</keyword>
<feature type="domain" description="HAMP" evidence="17">
    <location>
        <begin position="319"/>
        <end position="372"/>
    </location>
</feature>
<dbReference type="Gene3D" id="3.30.565.10">
    <property type="entry name" value="Histidine kinase-like ATPase, C-terminal domain"/>
    <property type="match status" value="1"/>
</dbReference>
<comment type="catalytic activity">
    <reaction evidence="1">
        <text>ATP + protein L-histidine = ADP + protein N-phospho-L-histidine.</text>
        <dbReference type="EC" id="2.7.13.3"/>
    </reaction>
</comment>
<dbReference type="GO" id="GO:0000155">
    <property type="term" value="F:phosphorelay sensor kinase activity"/>
    <property type="evidence" value="ECO:0007669"/>
    <property type="project" value="InterPro"/>
</dbReference>
<evidence type="ECO:0000256" key="8">
    <source>
        <dbReference type="ARBA" id="ARBA00022692"/>
    </source>
</evidence>
<evidence type="ECO:0000256" key="1">
    <source>
        <dbReference type="ARBA" id="ARBA00000085"/>
    </source>
</evidence>
<accession>A0A0F5MRL4</accession>
<dbReference type="CDD" id="cd00082">
    <property type="entry name" value="HisKA"/>
    <property type="match status" value="1"/>
</dbReference>
<evidence type="ECO:0000256" key="9">
    <source>
        <dbReference type="ARBA" id="ARBA00022741"/>
    </source>
</evidence>
<keyword evidence="13" id="KW-0902">Two-component regulatory system</keyword>
<feature type="transmembrane region" description="Helical" evidence="15">
    <location>
        <begin position="89"/>
        <end position="112"/>
    </location>
</feature>
<dbReference type="InterPro" id="IPR036097">
    <property type="entry name" value="HisK_dim/P_sf"/>
</dbReference>
<dbReference type="Pfam" id="PF19312">
    <property type="entry name" value="NtrY_N"/>
    <property type="match status" value="1"/>
</dbReference>
<dbReference type="InterPro" id="IPR005467">
    <property type="entry name" value="His_kinase_dom"/>
</dbReference>
<dbReference type="GO" id="GO:0030295">
    <property type="term" value="F:protein kinase activator activity"/>
    <property type="evidence" value="ECO:0007669"/>
    <property type="project" value="TreeGrafter"/>
</dbReference>
<dbReference type="EMBL" id="JYHA01000029">
    <property type="protein sequence ID" value="KKB96692.1"/>
    <property type="molecule type" value="Genomic_DNA"/>
</dbReference>
<dbReference type="GO" id="GO:0007234">
    <property type="term" value="P:osmosensory signaling via phosphorelay pathway"/>
    <property type="evidence" value="ECO:0007669"/>
    <property type="project" value="TreeGrafter"/>
</dbReference>
<dbReference type="GO" id="GO:0005524">
    <property type="term" value="F:ATP binding"/>
    <property type="evidence" value="ECO:0007669"/>
    <property type="project" value="UniProtKB-KW"/>
</dbReference>
<evidence type="ECO:0000259" key="16">
    <source>
        <dbReference type="PROSITE" id="PS50109"/>
    </source>
</evidence>
<dbReference type="GO" id="GO:0005886">
    <property type="term" value="C:plasma membrane"/>
    <property type="evidence" value="ECO:0007669"/>
    <property type="project" value="UniProtKB-SubCell"/>
</dbReference>
<evidence type="ECO:0000256" key="2">
    <source>
        <dbReference type="ARBA" id="ARBA00004651"/>
    </source>
</evidence>
<evidence type="ECO:0000256" key="15">
    <source>
        <dbReference type="SAM" id="Phobius"/>
    </source>
</evidence>
<comment type="caution">
    <text evidence="18">The sequence shown here is derived from an EMBL/GenBank/DDBJ whole genome shotgun (WGS) entry which is preliminary data.</text>
</comment>
<dbReference type="PIRSF" id="PIRSF037532">
    <property type="entry name" value="STHK_NtrY"/>
    <property type="match status" value="1"/>
</dbReference>
<keyword evidence="19" id="KW-1185">Reference proteome</keyword>
<evidence type="ECO:0000256" key="10">
    <source>
        <dbReference type="ARBA" id="ARBA00022777"/>
    </source>
</evidence>
<dbReference type="Pfam" id="PF00672">
    <property type="entry name" value="HAMP"/>
    <property type="match status" value="1"/>
</dbReference>
<dbReference type="SMART" id="SM00387">
    <property type="entry name" value="HATPase_c"/>
    <property type="match status" value="1"/>
</dbReference>
<dbReference type="Gene3D" id="3.30.450.20">
    <property type="entry name" value="PAS domain"/>
    <property type="match status" value="1"/>
</dbReference>
<evidence type="ECO:0000256" key="7">
    <source>
        <dbReference type="ARBA" id="ARBA00022679"/>
    </source>
</evidence>
<evidence type="ECO:0000256" key="14">
    <source>
        <dbReference type="ARBA" id="ARBA00023136"/>
    </source>
</evidence>
<dbReference type="InterPro" id="IPR003660">
    <property type="entry name" value="HAMP_dom"/>
</dbReference>
<evidence type="ECO:0000259" key="17">
    <source>
        <dbReference type="PROSITE" id="PS50885"/>
    </source>
</evidence>
<dbReference type="PANTHER" id="PTHR42878">
    <property type="entry name" value="TWO-COMPONENT HISTIDINE KINASE"/>
    <property type="match status" value="1"/>
</dbReference>
<protein>
    <recommendedName>
        <fullName evidence="4">Putative sensor histidine kinase NtrY-like</fullName>
        <ecNumber evidence="3">2.7.13.3</ecNumber>
    </recommendedName>
</protein>
<dbReference type="InterPro" id="IPR036890">
    <property type="entry name" value="HATPase_C_sf"/>
</dbReference>
<dbReference type="SMART" id="SM00304">
    <property type="entry name" value="HAMP"/>
    <property type="match status" value="1"/>
</dbReference>
<dbReference type="Gene3D" id="6.10.340.10">
    <property type="match status" value="1"/>
</dbReference>
<dbReference type="InterPro" id="IPR003661">
    <property type="entry name" value="HisK_dim/P_dom"/>
</dbReference>
<proteinExistence type="predicted"/>
<dbReference type="PROSITE" id="PS50109">
    <property type="entry name" value="HIS_KIN"/>
    <property type="match status" value="1"/>
</dbReference>
<gene>
    <name evidence="18" type="primary">kinB</name>
    <name evidence="18" type="ORF">SZ25_00186</name>
</gene>
<evidence type="ECO:0000256" key="13">
    <source>
        <dbReference type="ARBA" id="ARBA00023012"/>
    </source>
</evidence>
<keyword evidence="14 15" id="KW-0472">Membrane</keyword>
<name>A0A0F5MRL4_9RICK</name>
<dbReference type="GO" id="GO:0000156">
    <property type="term" value="F:phosphorelay response regulator activity"/>
    <property type="evidence" value="ECO:0007669"/>
    <property type="project" value="TreeGrafter"/>
</dbReference>
<dbReference type="AlphaFoldDB" id="A0A0F5MRL4"/>
<evidence type="ECO:0000313" key="18">
    <source>
        <dbReference type="EMBL" id="KKB96692.1"/>
    </source>
</evidence>
<keyword evidence="12 15" id="KW-1133">Transmembrane helix</keyword>
<dbReference type="PANTHER" id="PTHR42878:SF7">
    <property type="entry name" value="SENSOR HISTIDINE KINASE GLRK"/>
    <property type="match status" value="1"/>
</dbReference>
<dbReference type="InterPro" id="IPR045671">
    <property type="entry name" value="NtrY-like_N"/>
</dbReference>
<evidence type="ECO:0000256" key="4">
    <source>
        <dbReference type="ARBA" id="ARBA00019748"/>
    </source>
</evidence>